<evidence type="ECO:0000313" key="1">
    <source>
        <dbReference type="EMBL" id="QXI54247.1"/>
    </source>
</evidence>
<dbReference type="RefSeq" id="WP_217861201.1">
    <property type="nucleotide sequence ID" value="NZ_CP077080.1"/>
</dbReference>
<evidence type="ECO:0008006" key="3">
    <source>
        <dbReference type="Google" id="ProtNLM"/>
    </source>
</evidence>
<name>A0ABX8QG48_PSECO</name>
<reference evidence="1 2" key="1">
    <citation type="journal article" date="2021" name="Microorganisms">
        <title>The Ever-Expanding Pseudomonas Genus: Description of 43 New Species and Partition of the Pseudomonas putida Group.</title>
        <authorList>
            <person name="Girard L."/>
            <person name="Lood C."/>
            <person name="Hofte M."/>
            <person name="Vandamme P."/>
            <person name="Rokni-Zadeh H."/>
            <person name="van Noort V."/>
            <person name="Lavigne R."/>
            <person name="De Mot R."/>
        </authorList>
    </citation>
    <scope>NUCLEOTIDE SEQUENCE [LARGE SCALE GENOMIC DNA]</scope>
    <source>
        <strain evidence="1 2">SWRI17</strain>
    </source>
</reference>
<accession>A0ABX8QG48</accession>
<proteinExistence type="predicted"/>
<dbReference type="EMBL" id="CP077080">
    <property type="protein sequence ID" value="QXI54247.1"/>
    <property type="molecule type" value="Genomic_DNA"/>
</dbReference>
<evidence type="ECO:0000313" key="2">
    <source>
        <dbReference type="Proteomes" id="UP000824066"/>
    </source>
</evidence>
<dbReference type="Proteomes" id="UP000824066">
    <property type="component" value="Chromosome"/>
</dbReference>
<protein>
    <recommendedName>
        <fullName evidence="3">Tyr recombinase domain-containing protein</fullName>
    </recommendedName>
</protein>
<organism evidence="1 2">
    <name type="scientific">Pseudomonas canavaninivorans</name>
    <dbReference type="NCBI Taxonomy" id="2842348"/>
    <lineage>
        <taxon>Bacteria</taxon>
        <taxon>Pseudomonadati</taxon>
        <taxon>Pseudomonadota</taxon>
        <taxon>Gammaproteobacteria</taxon>
        <taxon>Pseudomonadales</taxon>
        <taxon>Pseudomonadaceae</taxon>
        <taxon>Pseudomonas</taxon>
    </lineage>
</organism>
<gene>
    <name evidence="1" type="ORF">KSS97_04645</name>
</gene>
<sequence>MQLFRETEGVKIPSTVGYRDPAFVNYRTHSRLYHLTWPNGAPCALANEWLRQQSRKKGNHDRTKTCRTYASHLSFLLRHCYKYRIELLNLHDEDISKLVTYLEKERSFKNGISGNRRNNNQTIAILQTIFRFLRWIQANVILNVDPTFIGDESSGAQIHVTIGRNPKTGRTTYTHASMPSAVAPKGDKIPIPDEYISQLRDTIFVKCYGTSPEPPSDKQIDTASPKQLKKIYMYERRMFSIHMFKISGLRPIELCNIPIDKNTDSINELAIYLPTGKTRDNELPLRKFPISIAEANRFEKYLKARNDFLAIFGEKQLHPSATQSILLTEDGDPLDEDSLTRDFSRLVVATGLGNVKLCLSMFRHRFITIEILLEMQHTTKNPNVAAIWNEGIRHSICAIVAAKTGHGSPESLYTYFKNAYKFSTKFDTYGEAIQHLKQLDEKLEDLTSMRYEVRKAMLSNQVDHEFADHMLKRFEEMQADVEALKTIALQHKS</sequence>
<keyword evidence="2" id="KW-1185">Reference proteome</keyword>